<keyword evidence="3" id="KW-1185">Reference proteome</keyword>
<accession>A0ABU9AZB6</accession>
<comment type="caution">
    <text evidence="2">The sequence shown here is derived from an EMBL/GenBank/DDBJ whole genome shotgun (WGS) entry which is preliminary data.</text>
</comment>
<feature type="chain" id="PRO_5047221290" description="Lipoprotein" evidence="1">
    <location>
        <begin position="20"/>
        <end position="131"/>
    </location>
</feature>
<dbReference type="Proteomes" id="UP001371305">
    <property type="component" value="Unassembled WGS sequence"/>
</dbReference>
<feature type="signal peptide" evidence="1">
    <location>
        <begin position="1"/>
        <end position="19"/>
    </location>
</feature>
<evidence type="ECO:0000256" key="1">
    <source>
        <dbReference type="SAM" id="SignalP"/>
    </source>
</evidence>
<reference evidence="2 3" key="1">
    <citation type="submission" date="2024-04" db="EMBL/GenBank/DDBJ databases">
        <title>Luteolibacter sp. isolated from soil.</title>
        <authorList>
            <person name="An J."/>
        </authorList>
    </citation>
    <scope>NUCLEOTIDE SEQUENCE [LARGE SCALE GENOMIC DNA]</scope>
    <source>
        <strain evidence="2 3">Y139</strain>
    </source>
</reference>
<evidence type="ECO:0008006" key="4">
    <source>
        <dbReference type="Google" id="ProtNLM"/>
    </source>
</evidence>
<sequence length="131" mass="14869">MKSSAFTFALITIASFCFASCGLVKPEGARLNGKSVAGMARETARSEGFEIRHYKNRAPIYLPANRTWYTCFEERGMLLAAGEQFTVFLDDPTGRTRLHRDTGKRDWLSRERLEKLLAHPEAATRRSKPTR</sequence>
<protein>
    <recommendedName>
        <fullName evidence="4">Lipoprotein</fullName>
    </recommendedName>
</protein>
<dbReference type="EMBL" id="JBBUKT010000007">
    <property type="protein sequence ID" value="MEK7952471.1"/>
    <property type="molecule type" value="Genomic_DNA"/>
</dbReference>
<name>A0ABU9AZB6_9BACT</name>
<dbReference type="RefSeq" id="WP_341406228.1">
    <property type="nucleotide sequence ID" value="NZ_JBBUKT010000007.1"/>
</dbReference>
<keyword evidence="1" id="KW-0732">Signal</keyword>
<evidence type="ECO:0000313" key="3">
    <source>
        <dbReference type="Proteomes" id="UP001371305"/>
    </source>
</evidence>
<proteinExistence type="predicted"/>
<organism evidence="2 3">
    <name type="scientific">Luteolibacter soli</name>
    <dbReference type="NCBI Taxonomy" id="3135280"/>
    <lineage>
        <taxon>Bacteria</taxon>
        <taxon>Pseudomonadati</taxon>
        <taxon>Verrucomicrobiota</taxon>
        <taxon>Verrucomicrobiia</taxon>
        <taxon>Verrucomicrobiales</taxon>
        <taxon>Verrucomicrobiaceae</taxon>
        <taxon>Luteolibacter</taxon>
    </lineage>
</organism>
<evidence type="ECO:0000313" key="2">
    <source>
        <dbReference type="EMBL" id="MEK7952471.1"/>
    </source>
</evidence>
<gene>
    <name evidence="2" type="ORF">WKV53_18305</name>
</gene>